<accession>A0A9E6XUR3</accession>
<dbReference type="SUPFAM" id="SSF54001">
    <property type="entry name" value="Cysteine proteinases"/>
    <property type="match status" value="1"/>
</dbReference>
<protein>
    <recommendedName>
        <fullName evidence="4">Peptidoglycan endopeptidase</fullName>
    </recommendedName>
</protein>
<feature type="chain" id="PRO_5038473677" description="Peptidoglycan endopeptidase" evidence="1">
    <location>
        <begin position="22"/>
        <end position="263"/>
    </location>
</feature>
<dbReference type="KEGG" id="sbae:DSM104329_00503"/>
<keyword evidence="1" id="KW-0732">Signal</keyword>
<dbReference type="Proteomes" id="UP001162834">
    <property type="component" value="Chromosome"/>
</dbReference>
<name>A0A9E6XUR3_9ACTN</name>
<organism evidence="2 3">
    <name type="scientific">Capillimicrobium parvum</name>
    <dbReference type="NCBI Taxonomy" id="2884022"/>
    <lineage>
        <taxon>Bacteria</taxon>
        <taxon>Bacillati</taxon>
        <taxon>Actinomycetota</taxon>
        <taxon>Thermoleophilia</taxon>
        <taxon>Solirubrobacterales</taxon>
        <taxon>Capillimicrobiaceae</taxon>
        <taxon>Capillimicrobium</taxon>
    </lineage>
</organism>
<proteinExistence type="predicted"/>
<gene>
    <name evidence="2" type="ORF">DSM104329_00503</name>
</gene>
<dbReference type="InterPro" id="IPR038765">
    <property type="entry name" value="Papain-like_cys_pep_sf"/>
</dbReference>
<dbReference type="Gene3D" id="3.90.1720.10">
    <property type="entry name" value="endopeptidase domain like (from Nostoc punctiforme)"/>
    <property type="match status" value="1"/>
</dbReference>
<dbReference type="AlphaFoldDB" id="A0A9E6XUR3"/>
<evidence type="ECO:0000313" key="2">
    <source>
        <dbReference type="EMBL" id="UGS34131.1"/>
    </source>
</evidence>
<evidence type="ECO:0000313" key="3">
    <source>
        <dbReference type="Proteomes" id="UP001162834"/>
    </source>
</evidence>
<reference evidence="2" key="1">
    <citation type="journal article" date="2022" name="Int. J. Syst. Evol. Microbiol.">
        <title>Pseudomonas aegrilactucae sp. nov. and Pseudomonas morbosilactucae sp. nov., pathogens causing bacterial rot of lettuce in Japan.</title>
        <authorList>
            <person name="Sawada H."/>
            <person name="Fujikawa T."/>
            <person name="Satou M."/>
        </authorList>
    </citation>
    <scope>NUCLEOTIDE SEQUENCE</scope>
    <source>
        <strain evidence="2">0166_1</strain>
    </source>
</reference>
<feature type="signal peptide" evidence="1">
    <location>
        <begin position="1"/>
        <end position="21"/>
    </location>
</feature>
<dbReference type="PROSITE" id="PS51257">
    <property type="entry name" value="PROKAR_LIPOPROTEIN"/>
    <property type="match status" value="1"/>
</dbReference>
<dbReference type="EMBL" id="CP087164">
    <property type="protein sequence ID" value="UGS34131.1"/>
    <property type="molecule type" value="Genomic_DNA"/>
</dbReference>
<dbReference type="RefSeq" id="WP_259313821.1">
    <property type="nucleotide sequence ID" value="NZ_CP087164.1"/>
</dbReference>
<keyword evidence="3" id="KW-1185">Reference proteome</keyword>
<evidence type="ECO:0008006" key="4">
    <source>
        <dbReference type="Google" id="ProtNLM"/>
    </source>
</evidence>
<sequence>MRRRIALIALTCMALSGCASQSGDPAPQASMQAWSFPRELFIPQVDVDVPAPPPDRAAQRRVAAKRLAKAERRAAARQRTSAISPGAPSDAEIRAQLEQLYGADAAGAGGAGGAPAAPGAAVELERVVALDRGEAVAPPDAPDAVQRIVAAANQVARLPYVYGGGHGGAEGMFVDSAYDCSGSVSFALANAGLMDRPMTSGEMTRWGSPGQGRWVTIYANDGHAFMVVGGARFDTVGLRQTGSRWQQPFRSIRGFVARHPPGL</sequence>
<evidence type="ECO:0000256" key="1">
    <source>
        <dbReference type="SAM" id="SignalP"/>
    </source>
</evidence>